<evidence type="ECO:0008006" key="4">
    <source>
        <dbReference type="Google" id="ProtNLM"/>
    </source>
</evidence>
<comment type="caution">
    <text evidence="2">The sequence shown here is derived from an EMBL/GenBank/DDBJ whole genome shotgun (WGS) entry which is preliminary data.</text>
</comment>
<feature type="compositionally biased region" description="Polar residues" evidence="1">
    <location>
        <begin position="62"/>
        <end position="71"/>
    </location>
</feature>
<evidence type="ECO:0000256" key="1">
    <source>
        <dbReference type="SAM" id="MobiDB-lite"/>
    </source>
</evidence>
<feature type="compositionally biased region" description="Acidic residues" evidence="1">
    <location>
        <begin position="180"/>
        <end position="191"/>
    </location>
</feature>
<reference evidence="2 3" key="1">
    <citation type="submission" date="2015-06" db="EMBL/GenBank/DDBJ databases">
        <title>Talaromyces atroroseus IBT 11181 draft genome.</title>
        <authorList>
            <person name="Rasmussen K.B."/>
            <person name="Rasmussen S."/>
            <person name="Petersen B."/>
            <person name="Sicheritz-Ponten T."/>
            <person name="Mortensen U.H."/>
            <person name="Thrane U."/>
        </authorList>
    </citation>
    <scope>NUCLEOTIDE SEQUENCE [LARGE SCALE GENOMIC DNA]</scope>
    <source>
        <strain evidence="2 3">IBT 11181</strain>
    </source>
</reference>
<gene>
    <name evidence="2" type="ORF">UA08_03006</name>
</gene>
<organism evidence="2 3">
    <name type="scientific">Talaromyces atroroseus</name>
    <dbReference type="NCBI Taxonomy" id="1441469"/>
    <lineage>
        <taxon>Eukaryota</taxon>
        <taxon>Fungi</taxon>
        <taxon>Dikarya</taxon>
        <taxon>Ascomycota</taxon>
        <taxon>Pezizomycotina</taxon>
        <taxon>Eurotiomycetes</taxon>
        <taxon>Eurotiomycetidae</taxon>
        <taxon>Eurotiales</taxon>
        <taxon>Trichocomaceae</taxon>
        <taxon>Talaromyces</taxon>
        <taxon>Talaromyces sect. Trachyspermi</taxon>
    </lineage>
</organism>
<dbReference type="GO" id="GO:0006364">
    <property type="term" value="P:rRNA processing"/>
    <property type="evidence" value="ECO:0007669"/>
    <property type="project" value="InterPro"/>
</dbReference>
<dbReference type="GO" id="GO:0030515">
    <property type="term" value="F:snoRNA binding"/>
    <property type="evidence" value="ECO:0007669"/>
    <property type="project" value="InterPro"/>
</dbReference>
<dbReference type="AlphaFoldDB" id="A0A225B6A6"/>
<dbReference type="InterPro" id="IPR013268">
    <property type="entry name" value="UTP16"/>
</dbReference>
<sequence length="389" mass="43050">MFSQVFNKAKGIFSKRDLPASASEDSSITVQASQSDSADSTDKSTSTITEMVTTRRSHVGSPRTTGASDSAVNGKRRIQERNTNGHSTKRRRISSEHENGLIEELSSPRQVPEDKVTVEITGVKKRRVSNGPEDSQTMTTSTPSNKLSNHIRFGSEEPAIPITTVKELEDREPAAPKEDSESDEDDDEAPEVVDNSVQLLSLKVQAQKQKEAKKRDEILQKEKRKLQDEKHKSQAKASAKPKAEKVQEKSQLQSIDMKLIPDDDIVSESTATLQGSVARESGRRALPALLPDEILNAEPVYRLPSPPPEQQQKSTRQHKFFKDVDRPAKDLHRGDVTIRVLEDKKIMLPPKSSKSGRNVKASWVAGQRSRNAPGGLKRVGGGPKSFVRR</sequence>
<feature type="region of interest" description="Disordered" evidence="1">
    <location>
        <begin position="1"/>
        <end position="255"/>
    </location>
</feature>
<accession>A0A225B6A6</accession>
<feature type="compositionally biased region" description="Basic and acidic residues" evidence="1">
    <location>
        <begin position="166"/>
        <end position="179"/>
    </location>
</feature>
<dbReference type="Pfam" id="PF08297">
    <property type="entry name" value="U3_snoRNA_assoc"/>
    <property type="match status" value="1"/>
</dbReference>
<protein>
    <recommendedName>
        <fullName evidence="4">Immediate-early protein</fullName>
    </recommendedName>
</protein>
<dbReference type="OrthoDB" id="5423707at2759"/>
<keyword evidence="3" id="KW-1185">Reference proteome</keyword>
<feature type="region of interest" description="Disordered" evidence="1">
    <location>
        <begin position="299"/>
        <end position="328"/>
    </location>
</feature>
<dbReference type="RefSeq" id="XP_020122526.1">
    <property type="nucleotide sequence ID" value="XM_020265110.1"/>
</dbReference>
<evidence type="ECO:0000313" key="3">
    <source>
        <dbReference type="Proteomes" id="UP000214365"/>
    </source>
</evidence>
<feature type="region of interest" description="Disordered" evidence="1">
    <location>
        <begin position="348"/>
        <end position="389"/>
    </location>
</feature>
<feature type="compositionally biased region" description="Polar residues" evidence="1">
    <location>
        <begin position="132"/>
        <end position="148"/>
    </location>
</feature>
<proteinExistence type="predicted"/>
<dbReference type="STRING" id="1441469.A0A225B6A6"/>
<dbReference type="Proteomes" id="UP000214365">
    <property type="component" value="Unassembled WGS sequence"/>
</dbReference>
<dbReference type="EMBL" id="LFMY01000003">
    <property type="protein sequence ID" value="OKL62405.1"/>
    <property type="molecule type" value="Genomic_DNA"/>
</dbReference>
<feature type="compositionally biased region" description="Basic and acidic residues" evidence="1">
    <location>
        <begin position="208"/>
        <end position="232"/>
    </location>
</feature>
<feature type="compositionally biased region" description="Low complexity" evidence="1">
    <location>
        <begin position="31"/>
        <end position="47"/>
    </location>
</feature>
<dbReference type="GeneID" id="31002761"/>
<evidence type="ECO:0000313" key="2">
    <source>
        <dbReference type="EMBL" id="OKL62405.1"/>
    </source>
</evidence>
<name>A0A225B6A6_TALAT</name>